<evidence type="ECO:0000256" key="7">
    <source>
        <dbReference type="ARBA" id="ARBA00022989"/>
    </source>
</evidence>
<keyword evidence="2" id="KW-0813">Transport</keyword>
<dbReference type="SUPFAM" id="SSF81324">
    <property type="entry name" value="Voltage-gated potassium channels"/>
    <property type="match status" value="1"/>
</dbReference>
<evidence type="ECO:0000256" key="1">
    <source>
        <dbReference type="ARBA" id="ARBA00004141"/>
    </source>
</evidence>
<feature type="region of interest" description="Disordered" evidence="12">
    <location>
        <begin position="634"/>
        <end position="663"/>
    </location>
</feature>
<dbReference type="EMBL" id="DAKRPA010000155">
    <property type="protein sequence ID" value="DAZ96807.1"/>
    <property type="molecule type" value="Genomic_DNA"/>
</dbReference>
<feature type="transmembrane region" description="Helical" evidence="13">
    <location>
        <begin position="219"/>
        <end position="236"/>
    </location>
</feature>
<dbReference type="InterPro" id="IPR003929">
    <property type="entry name" value="K_chnl_BK_asu"/>
</dbReference>
<dbReference type="GO" id="GO:0016020">
    <property type="term" value="C:membrane"/>
    <property type="evidence" value="ECO:0007669"/>
    <property type="project" value="UniProtKB-SubCell"/>
</dbReference>
<evidence type="ECO:0000256" key="9">
    <source>
        <dbReference type="ARBA" id="ARBA00023136"/>
    </source>
</evidence>
<feature type="domain" description="RCK N-terminal" evidence="16">
    <location>
        <begin position="289"/>
        <end position="407"/>
    </location>
</feature>
<dbReference type="Pfam" id="PF22614">
    <property type="entry name" value="Slo-like_RCK"/>
    <property type="match status" value="2"/>
</dbReference>
<dbReference type="PANTHER" id="PTHR10027">
    <property type="entry name" value="CALCIUM-ACTIVATED POTASSIUM CHANNEL ALPHA CHAIN"/>
    <property type="match status" value="1"/>
</dbReference>
<evidence type="ECO:0000256" key="5">
    <source>
        <dbReference type="ARBA" id="ARBA00022826"/>
    </source>
</evidence>
<dbReference type="InterPro" id="IPR027359">
    <property type="entry name" value="Volt_channel_dom_sf"/>
</dbReference>
<dbReference type="Pfam" id="PF07885">
    <property type="entry name" value="Ion_trans_2"/>
    <property type="match status" value="1"/>
</dbReference>
<evidence type="ECO:0000259" key="16">
    <source>
        <dbReference type="Pfam" id="PF22614"/>
    </source>
</evidence>
<dbReference type="Proteomes" id="UP001146120">
    <property type="component" value="Unassembled WGS sequence"/>
</dbReference>
<feature type="domain" description="Potassium channel" evidence="15">
    <location>
        <begin position="191"/>
        <end position="272"/>
    </location>
</feature>
<evidence type="ECO:0000256" key="12">
    <source>
        <dbReference type="SAM" id="MobiDB-lite"/>
    </source>
</evidence>
<organism evidence="17 18">
    <name type="scientific">Lagenidium giganteum</name>
    <dbReference type="NCBI Taxonomy" id="4803"/>
    <lineage>
        <taxon>Eukaryota</taxon>
        <taxon>Sar</taxon>
        <taxon>Stramenopiles</taxon>
        <taxon>Oomycota</taxon>
        <taxon>Peronosporomycetes</taxon>
        <taxon>Pythiales</taxon>
        <taxon>Pythiaceae</taxon>
    </lineage>
</organism>
<evidence type="ECO:0000259" key="15">
    <source>
        <dbReference type="Pfam" id="PF07885"/>
    </source>
</evidence>
<evidence type="ECO:0000313" key="18">
    <source>
        <dbReference type="Proteomes" id="UP001146120"/>
    </source>
</evidence>
<feature type="compositionally biased region" description="Polar residues" evidence="12">
    <location>
        <begin position="636"/>
        <end position="661"/>
    </location>
</feature>
<dbReference type="AlphaFoldDB" id="A0AAV2YU92"/>
<evidence type="ECO:0000256" key="8">
    <source>
        <dbReference type="ARBA" id="ARBA00023065"/>
    </source>
</evidence>
<evidence type="ECO:0000256" key="4">
    <source>
        <dbReference type="ARBA" id="ARBA00022692"/>
    </source>
</evidence>
<dbReference type="InterPro" id="IPR013099">
    <property type="entry name" value="K_chnl_dom"/>
</dbReference>
<keyword evidence="9 13" id="KW-0472">Membrane</keyword>
<keyword evidence="5" id="KW-0631">Potassium channel</keyword>
<keyword evidence="10" id="KW-0407">Ion channel</keyword>
<dbReference type="InterPro" id="IPR003148">
    <property type="entry name" value="RCK_N"/>
</dbReference>
<keyword evidence="6" id="KW-0630">Potassium</keyword>
<keyword evidence="8" id="KW-0406">Ion transport</keyword>
<feature type="transmembrane region" description="Helical" evidence="13">
    <location>
        <begin position="248"/>
        <end position="268"/>
    </location>
</feature>
<accession>A0AAV2YU92</accession>
<comment type="caution">
    <text evidence="17">The sequence shown here is derived from an EMBL/GenBank/DDBJ whole genome shotgun (WGS) entry which is preliminary data.</text>
</comment>
<evidence type="ECO:0000256" key="13">
    <source>
        <dbReference type="SAM" id="Phobius"/>
    </source>
</evidence>
<evidence type="ECO:0000256" key="10">
    <source>
        <dbReference type="ARBA" id="ARBA00023303"/>
    </source>
</evidence>
<evidence type="ECO:0000256" key="6">
    <source>
        <dbReference type="ARBA" id="ARBA00022958"/>
    </source>
</evidence>
<protein>
    <recommendedName>
        <fullName evidence="19">Calcium-activated potassium channel</fullName>
    </recommendedName>
</protein>
<keyword evidence="18" id="KW-1185">Reference proteome</keyword>
<proteinExistence type="predicted"/>
<evidence type="ECO:0000259" key="14">
    <source>
        <dbReference type="Pfam" id="PF03493"/>
    </source>
</evidence>
<evidence type="ECO:0000313" key="17">
    <source>
        <dbReference type="EMBL" id="DAZ96807.1"/>
    </source>
</evidence>
<name>A0AAV2YU92_9STRA</name>
<feature type="domain" description="Calcium-activated potassium channel BK alpha subunit" evidence="14">
    <location>
        <begin position="425"/>
        <end position="512"/>
    </location>
</feature>
<reference evidence="17" key="2">
    <citation type="journal article" date="2023" name="Microbiol Resour">
        <title>Decontamination and Annotation of the Draft Genome Sequence of the Oomycete Lagenidium giganteum ARSEF 373.</title>
        <authorList>
            <person name="Morgan W.R."/>
            <person name="Tartar A."/>
        </authorList>
    </citation>
    <scope>NUCLEOTIDE SEQUENCE</scope>
    <source>
        <strain evidence="17">ARSEF 373</strain>
    </source>
</reference>
<evidence type="ECO:0000256" key="3">
    <source>
        <dbReference type="ARBA" id="ARBA00022538"/>
    </source>
</evidence>
<dbReference type="Gene3D" id="1.10.287.70">
    <property type="match status" value="1"/>
</dbReference>
<comment type="catalytic activity">
    <reaction evidence="11">
        <text>K(+)(in) = K(+)(out)</text>
        <dbReference type="Rhea" id="RHEA:29463"/>
        <dbReference type="ChEBI" id="CHEBI:29103"/>
    </reaction>
</comment>
<keyword evidence="4 13" id="KW-0812">Transmembrane</keyword>
<dbReference type="Pfam" id="PF03493">
    <property type="entry name" value="BK_channel_a"/>
    <property type="match status" value="1"/>
</dbReference>
<dbReference type="Gene3D" id="1.20.120.350">
    <property type="entry name" value="Voltage-gated potassium channels. Chain C"/>
    <property type="match status" value="1"/>
</dbReference>
<comment type="subcellular location">
    <subcellularLocation>
        <location evidence="1">Membrane</location>
        <topology evidence="1">Multi-pass membrane protein</topology>
    </subcellularLocation>
</comment>
<dbReference type="InterPro" id="IPR047871">
    <property type="entry name" value="K_chnl_Slo-like"/>
</dbReference>
<gene>
    <name evidence="17" type="ORF">N0F65_007068</name>
</gene>
<dbReference type="PRINTS" id="PR00169">
    <property type="entry name" value="KCHANNEL"/>
</dbReference>
<dbReference type="PANTHER" id="PTHR10027:SF10">
    <property type="entry name" value="SLOWPOKE 2, ISOFORM D"/>
    <property type="match status" value="1"/>
</dbReference>
<evidence type="ECO:0000256" key="2">
    <source>
        <dbReference type="ARBA" id="ARBA00022448"/>
    </source>
</evidence>
<keyword evidence="7 13" id="KW-1133">Transmembrane helix</keyword>
<dbReference type="Gene3D" id="3.40.50.720">
    <property type="entry name" value="NAD(P)-binding Rossmann-like Domain"/>
    <property type="match status" value="2"/>
</dbReference>
<reference evidence="17" key="1">
    <citation type="submission" date="2022-11" db="EMBL/GenBank/DDBJ databases">
        <authorList>
            <person name="Morgan W.R."/>
            <person name="Tartar A."/>
        </authorList>
    </citation>
    <scope>NUCLEOTIDE SEQUENCE</scope>
    <source>
        <strain evidence="17">ARSEF 373</strain>
    </source>
</reference>
<keyword evidence="3" id="KW-0633">Potassium transport</keyword>
<feature type="domain" description="RCK N-terminal" evidence="16">
    <location>
        <begin position="827"/>
        <end position="944"/>
    </location>
</feature>
<sequence length="1132" mass="126771">MRRLSIYLQYKKCTPELLSHRLAQRLHRSVKRRMKGESYRQWLDRNLKDSEAGVAFDVYQSVISIVMVRSVIEQNWDKPTYVRSASYRSVDVLNLVAIGLSFILRFYAASNRKAFCLHWLSLIDISCLIPLFVETISSSAEDAQNKYLFRFLLMVRTLRILQLYRLVRLAKSAKTRQGVLIGLTSFCIIICAAATFQTIEYCDPTSTTMIKGKTCQDLSFFDSLYFVCITVGTVGYGEFAPKTKVGKVVDIALIVFTGTLIPILISGYTDILSRETAFDKRYIPDKNIQHILLCGDMENGALRFFLHNWLYVDGERGNRRRVILLSPTLPSNSLRRLLIHREYEQRVLYLQGSAMVAADLLRAGAPSAAYCFIMVKKHSETLDQNDTATNLLTCSVRKNNRQAPLYVQVSKFDNVRHINISGASAVVCLERLKLSLLAKSMWMKGLNAFMGNLLQRIGTAEDTTGFWMSEYLAGCGQRIFEAVIPTCLFCLPNFRALALLIYREVSAPVVGIRAIDETVLVYPIDKELHEIPFVSVFFIGKGIETALKIERLNATILVRHTDIAPNIGLGGRSHRSVTDIFTTMNSVVKEVKNFPGRTASVAVTNDSVSRMLTAQRLEKIVPLHNNKADYGDSESFLETQQAHQQSSPTTKDSSECSNDLSPINERLPDVTAAVDSAEPALVSHVNDASHQGQRNSSYAIAEAGLQATEIVNKAGPPATLLPHSPVEESTSHESNTNNANDVSLSPTSPMRIYGEPIRVMGVRHSSMHAAADHPDRSSEEDIKLSNRPPVLHRNSVSGGSYRMSYNPRTHRTSVFRSFRRSPPPADMSGHFVVCGIPSSYGDFLASLCDLHEPIPPVVFVTPHELSEKDFQMYVHHTQIYFVRGSPVTSQAFHNARMMQAKAIVILSYCGSNVNEENRTEPEVLDEYMADVDAITTHRFISESCQNSVTRSRFTIAPKANIPFIVVEMMRPSNVKFLVDRSGALYDEHAMENQFRARELLRDVKCLDESLFSPLYVAGHVYYSNLWDALNGCCANHPFLIEMITALVTGGNPSLGGTDNEARTLTRLTQIPAPSKFHHRPYGTMVEDMMLHDATVVLGIFHTAQSYVSPSFVITNPRPEFIVTPHDLLFVIQ</sequence>
<dbReference type="GO" id="GO:0005267">
    <property type="term" value="F:potassium channel activity"/>
    <property type="evidence" value="ECO:0007669"/>
    <property type="project" value="UniProtKB-KW"/>
</dbReference>
<feature type="transmembrane region" description="Helical" evidence="13">
    <location>
        <begin position="179"/>
        <end position="199"/>
    </location>
</feature>
<evidence type="ECO:0008006" key="19">
    <source>
        <dbReference type="Google" id="ProtNLM"/>
    </source>
</evidence>
<evidence type="ECO:0000256" key="11">
    <source>
        <dbReference type="ARBA" id="ARBA00034430"/>
    </source>
</evidence>
<feature type="region of interest" description="Disordered" evidence="12">
    <location>
        <begin position="715"/>
        <end position="749"/>
    </location>
</feature>
<feature type="compositionally biased region" description="Polar residues" evidence="12">
    <location>
        <begin position="732"/>
        <end position="748"/>
    </location>
</feature>